<reference evidence="12 13" key="1">
    <citation type="submission" date="2012-05" db="EMBL/GenBank/DDBJ databases">
        <authorList>
            <person name="Hilton J."/>
        </authorList>
    </citation>
    <scope>NUCLEOTIDE SEQUENCE [LARGE SCALE GENOMIC DNA]</scope>
    <source>
        <strain evidence="12 13">HH01</strain>
    </source>
</reference>
<keyword evidence="13" id="KW-1185">Reference proteome</keyword>
<dbReference type="SUPFAM" id="SSF55874">
    <property type="entry name" value="ATPase domain of HSP90 chaperone/DNA topoisomerase II/histidine kinase"/>
    <property type="match status" value="1"/>
</dbReference>
<dbReference type="NCBIfam" id="NF038297">
    <property type="entry name" value="hybrid_HK_HrmK"/>
    <property type="match status" value="1"/>
</dbReference>
<dbReference type="GO" id="GO:0000155">
    <property type="term" value="F:phosphorelay sensor kinase activity"/>
    <property type="evidence" value="ECO:0007669"/>
    <property type="project" value="InterPro"/>
</dbReference>
<dbReference type="PRINTS" id="PR00344">
    <property type="entry name" value="BCTRLSENSOR"/>
</dbReference>
<reference evidence="13" key="2">
    <citation type="submission" date="2016-01" db="EMBL/GenBank/DDBJ databases">
        <title>Diatom-associated endosymboitic cyanobacterium lacks core nitrogen metabolism enzymes.</title>
        <authorList>
            <person name="Hilton J.A."/>
            <person name="Foster R.A."/>
            <person name="Tripp H.J."/>
            <person name="Carter B.J."/>
            <person name="Zehr J.P."/>
            <person name="Villareal T.A."/>
        </authorList>
    </citation>
    <scope>NUCLEOTIDE SEQUENCE [LARGE SCALE GENOMIC DNA]</scope>
    <source>
        <strain evidence="13">HH01</strain>
    </source>
</reference>
<feature type="domain" description="Histidine kinase" evidence="10">
    <location>
        <begin position="234"/>
        <end position="452"/>
    </location>
</feature>
<dbReference type="RefSeq" id="WP_008233780.1">
    <property type="nucleotide sequence ID" value="NZ_CAIY01000044.1"/>
</dbReference>
<dbReference type="Pfam" id="PF00512">
    <property type="entry name" value="HisKA"/>
    <property type="match status" value="1"/>
</dbReference>
<evidence type="ECO:0000256" key="4">
    <source>
        <dbReference type="ARBA" id="ARBA00022553"/>
    </source>
</evidence>
<evidence type="ECO:0000259" key="10">
    <source>
        <dbReference type="PROSITE" id="PS50109"/>
    </source>
</evidence>
<evidence type="ECO:0000256" key="8">
    <source>
        <dbReference type="ARBA" id="ARBA00074306"/>
    </source>
</evidence>
<organism evidence="12 13">
    <name type="scientific">Richelia intracellularis HH01</name>
    <dbReference type="NCBI Taxonomy" id="1165094"/>
    <lineage>
        <taxon>Bacteria</taxon>
        <taxon>Bacillati</taxon>
        <taxon>Cyanobacteriota</taxon>
        <taxon>Cyanophyceae</taxon>
        <taxon>Nostocales</taxon>
        <taxon>Nostocaceae</taxon>
        <taxon>Richelia</taxon>
    </lineage>
</organism>
<evidence type="ECO:0000256" key="7">
    <source>
        <dbReference type="ARBA" id="ARBA00023012"/>
    </source>
</evidence>
<dbReference type="Pfam" id="PF00072">
    <property type="entry name" value="Response_reg"/>
    <property type="match status" value="1"/>
</dbReference>
<dbReference type="InterPro" id="IPR003661">
    <property type="entry name" value="HisK_dim/P_dom"/>
</dbReference>
<dbReference type="SMART" id="SM00388">
    <property type="entry name" value="HisKA"/>
    <property type="match status" value="1"/>
</dbReference>
<dbReference type="Proteomes" id="UP000053051">
    <property type="component" value="Unassembled WGS sequence"/>
</dbReference>
<evidence type="ECO:0000256" key="6">
    <source>
        <dbReference type="ARBA" id="ARBA00022777"/>
    </source>
</evidence>
<dbReference type="PANTHER" id="PTHR43047">
    <property type="entry name" value="TWO-COMPONENT HISTIDINE PROTEIN KINASE"/>
    <property type="match status" value="1"/>
</dbReference>
<dbReference type="PROSITE" id="PS50109">
    <property type="entry name" value="HIS_KIN"/>
    <property type="match status" value="1"/>
</dbReference>
<dbReference type="CDD" id="cd16922">
    <property type="entry name" value="HATPase_EvgS-ArcB-TorS-like"/>
    <property type="match status" value="1"/>
</dbReference>
<dbReference type="SMART" id="SM00387">
    <property type="entry name" value="HATPase_c"/>
    <property type="match status" value="1"/>
</dbReference>
<evidence type="ECO:0000256" key="1">
    <source>
        <dbReference type="ARBA" id="ARBA00000085"/>
    </source>
</evidence>
<dbReference type="GO" id="GO:0005886">
    <property type="term" value="C:plasma membrane"/>
    <property type="evidence" value="ECO:0007669"/>
    <property type="project" value="TreeGrafter"/>
</dbReference>
<feature type="modified residue" description="4-aspartylphosphate" evidence="9">
    <location>
        <position position="538"/>
    </location>
</feature>
<dbReference type="PROSITE" id="PS50110">
    <property type="entry name" value="RESPONSE_REGULATORY"/>
    <property type="match status" value="1"/>
</dbReference>
<dbReference type="SUPFAM" id="SSF52172">
    <property type="entry name" value="CheY-like"/>
    <property type="match status" value="1"/>
</dbReference>
<sequence>MPQSSRLPESNSQLDKSSNLLTAIQRVNAELWLERSLRRLQSRLSMELSRVLCLKIKLFSEADFFQLILEQLQIALEDYPSSVFHQGCLAVALVQAKASFGSICYLVRSSQKELKDKRASIIPTEENQLSLKLSAEITLEELQSLEHQFPQKAWCLPSSYSAYSAWLIMDVTFSLSGDETQIISGFMTGAAQQCTQILEQLRQILDLQNYCQNLQTFNKNLERTNQLKNKFLASTSHEIRTPLSSILGFTQLILAQGYEKSREKHQEYLNIILSSGKHLLALINDILDLSKIEADQLDIHWEKVNITELCSSVLALVKEKAGNKGLKLQVEIDENIPTLVADSLRVKQMLLNLLFNALKFTATGTVGLRVCYDDSFISFTIWDTGRGIPKELQDQLFQPYCQITNSVSNRQEGTGLGLVVTKKLAEIHGGWIEVESDINQGSQFTIFLPLTPNAVLQLDNFPQFLAEADKIESEEMLGTSVSLHPISLDVLLLEDDLDNAHVIQTFLKNKGYWVTWVKSAAEVWKVLTQISPAVILLDIQLPDSKSFELIKRLRQHDKYQHIPLIAQTAMAMQGDREACLSAGVNDYISKPIDLSELTRIISKYVR</sequence>
<keyword evidence="6 12" id="KW-0418">Kinase</keyword>
<evidence type="ECO:0000256" key="5">
    <source>
        <dbReference type="ARBA" id="ARBA00022679"/>
    </source>
</evidence>
<dbReference type="CDD" id="cd17546">
    <property type="entry name" value="REC_hyHK_CKI1_RcsC-like"/>
    <property type="match status" value="1"/>
</dbReference>
<dbReference type="InterPro" id="IPR003594">
    <property type="entry name" value="HATPase_dom"/>
</dbReference>
<evidence type="ECO:0000313" key="13">
    <source>
        <dbReference type="Proteomes" id="UP000053051"/>
    </source>
</evidence>
<dbReference type="PANTHER" id="PTHR43047:SF63">
    <property type="entry name" value="HISTIDINE KINASE"/>
    <property type="match status" value="1"/>
</dbReference>
<dbReference type="OrthoDB" id="568844at2"/>
<feature type="domain" description="Response regulatory" evidence="11">
    <location>
        <begin position="489"/>
        <end position="605"/>
    </location>
</feature>
<dbReference type="CDD" id="cd00082">
    <property type="entry name" value="HisKA"/>
    <property type="match status" value="1"/>
</dbReference>
<dbReference type="InterPro" id="IPR001789">
    <property type="entry name" value="Sig_transdc_resp-reg_receiver"/>
</dbReference>
<name>M1X083_9NOST</name>
<dbReference type="EMBL" id="CAIY01000044">
    <property type="protein sequence ID" value="CCH67358.1"/>
    <property type="molecule type" value="Genomic_DNA"/>
</dbReference>
<dbReference type="InterPro" id="IPR036097">
    <property type="entry name" value="HisK_dim/P_sf"/>
</dbReference>
<comment type="caution">
    <text evidence="12">The sequence shown here is derived from an EMBL/GenBank/DDBJ whole genome shotgun (WGS) entry which is preliminary data.</text>
</comment>
<protein>
    <recommendedName>
        <fullName evidence="8">Circadian input-output histidine kinase CikA</fullName>
        <ecNumber evidence="3">2.7.13.3</ecNumber>
    </recommendedName>
</protein>
<proteinExistence type="inferred from homology"/>
<accession>M1X083</accession>
<evidence type="ECO:0000259" key="11">
    <source>
        <dbReference type="PROSITE" id="PS50110"/>
    </source>
</evidence>
<evidence type="ECO:0000256" key="3">
    <source>
        <dbReference type="ARBA" id="ARBA00012438"/>
    </source>
</evidence>
<comment type="catalytic activity">
    <reaction evidence="1">
        <text>ATP + protein L-histidine = ADP + protein N-phospho-L-histidine.</text>
        <dbReference type="EC" id="2.7.13.3"/>
    </reaction>
</comment>
<dbReference type="InterPro" id="IPR011006">
    <property type="entry name" value="CheY-like_superfamily"/>
</dbReference>
<dbReference type="InterPro" id="IPR036890">
    <property type="entry name" value="HATPase_C_sf"/>
</dbReference>
<dbReference type="Pfam" id="PF02518">
    <property type="entry name" value="HATPase_c"/>
    <property type="match status" value="1"/>
</dbReference>
<dbReference type="STRING" id="1165094.RINTHH_12030"/>
<comment type="similarity">
    <text evidence="2">In the N-terminal section; belongs to the phytochrome family.</text>
</comment>
<evidence type="ECO:0000256" key="2">
    <source>
        <dbReference type="ARBA" id="ARBA00006402"/>
    </source>
</evidence>
<dbReference type="Gene3D" id="3.40.50.2300">
    <property type="match status" value="1"/>
</dbReference>
<dbReference type="Gene3D" id="1.10.287.130">
    <property type="match status" value="1"/>
</dbReference>
<dbReference type="EC" id="2.7.13.3" evidence="3"/>
<dbReference type="Gene3D" id="3.30.565.10">
    <property type="entry name" value="Histidine kinase-like ATPase, C-terminal domain"/>
    <property type="match status" value="1"/>
</dbReference>
<dbReference type="InterPro" id="IPR005467">
    <property type="entry name" value="His_kinase_dom"/>
</dbReference>
<dbReference type="FunFam" id="1.10.287.130:FF:000001">
    <property type="entry name" value="Two-component sensor histidine kinase"/>
    <property type="match status" value="1"/>
</dbReference>
<dbReference type="SMART" id="SM00448">
    <property type="entry name" value="REC"/>
    <property type="match status" value="1"/>
</dbReference>
<dbReference type="SUPFAM" id="SSF47384">
    <property type="entry name" value="Homodimeric domain of signal transducing histidine kinase"/>
    <property type="match status" value="1"/>
</dbReference>
<evidence type="ECO:0000313" key="12">
    <source>
        <dbReference type="EMBL" id="CCH67358.1"/>
    </source>
</evidence>
<keyword evidence="4 9" id="KW-0597">Phosphoprotein</keyword>
<dbReference type="InterPro" id="IPR004358">
    <property type="entry name" value="Sig_transdc_His_kin-like_C"/>
</dbReference>
<evidence type="ECO:0000256" key="9">
    <source>
        <dbReference type="PROSITE-ProRule" id="PRU00169"/>
    </source>
</evidence>
<dbReference type="AlphaFoldDB" id="M1X083"/>
<keyword evidence="5" id="KW-0808">Transferase</keyword>
<dbReference type="GO" id="GO:0009927">
    <property type="term" value="F:histidine phosphotransfer kinase activity"/>
    <property type="evidence" value="ECO:0007669"/>
    <property type="project" value="TreeGrafter"/>
</dbReference>
<dbReference type="FunFam" id="3.30.565.10:FF:000010">
    <property type="entry name" value="Sensor histidine kinase RcsC"/>
    <property type="match status" value="1"/>
</dbReference>
<gene>
    <name evidence="12" type="ORF">RINTHH_12030</name>
</gene>
<keyword evidence="7" id="KW-0902">Two-component regulatory system</keyword>